<sequence length="182" mass="21178">MGFVVEVVLLLYSKEGLYDYRVHRYGISPFLQQKGVAVKVFLHTKRGNKMMNWMISVKMCKELEVWSSLYTKKLLNRIKDMYKHVNDGENLFCVAADQLFHFPATFTFVIRTFFVLDGIGKGFDPRFGNFTEISKIYALELLRFREAGAEDFKKRWERKNQTVDNLFGKGDSSKSCSGYSMS</sequence>
<evidence type="ECO:0000313" key="1">
    <source>
        <dbReference type="EMBL" id="RZC82810.1"/>
    </source>
</evidence>
<dbReference type="Gramene" id="RZC82810">
    <property type="protein sequence ID" value="RZC82810"/>
    <property type="gene ID" value="C5167_045596"/>
</dbReference>
<organism evidence="1 2">
    <name type="scientific">Papaver somniferum</name>
    <name type="common">Opium poppy</name>
    <dbReference type="NCBI Taxonomy" id="3469"/>
    <lineage>
        <taxon>Eukaryota</taxon>
        <taxon>Viridiplantae</taxon>
        <taxon>Streptophyta</taxon>
        <taxon>Embryophyta</taxon>
        <taxon>Tracheophyta</taxon>
        <taxon>Spermatophyta</taxon>
        <taxon>Magnoliopsida</taxon>
        <taxon>Ranunculales</taxon>
        <taxon>Papaveraceae</taxon>
        <taxon>Papaveroideae</taxon>
        <taxon>Papaver</taxon>
    </lineage>
</organism>
<reference evidence="1 2" key="1">
    <citation type="journal article" date="2018" name="Science">
        <title>The opium poppy genome and morphinan production.</title>
        <authorList>
            <person name="Guo L."/>
            <person name="Winzer T."/>
            <person name="Yang X."/>
            <person name="Li Y."/>
            <person name="Ning Z."/>
            <person name="He Z."/>
            <person name="Teodor R."/>
            <person name="Lu Y."/>
            <person name="Bowser T.A."/>
            <person name="Graham I.A."/>
            <person name="Ye K."/>
        </authorList>
    </citation>
    <scope>NUCLEOTIDE SEQUENCE [LARGE SCALE GENOMIC DNA]</scope>
    <source>
        <strain evidence="2">cv. HN1</strain>
        <tissue evidence="1">Leaves</tissue>
    </source>
</reference>
<dbReference type="EMBL" id="CM010725">
    <property type="protein sequence ID" value="RZC82810.1"/>
    <property type="molecule type" value="Genomic_DNA"/>
</dbReference>
<proteinExistence type="predicted"/>
<keyword evidence="2" id="KW-1185">Reference proteome</keyword>
<gene>
    <name evidence="1" type="ORF">C5167_045596</name>
</gene>
<evidence type="ECO:0000313" key="2">
    <source>
        <dbReference type="Proteomes" id="UP000316621"/>
    </source>
</evidence>
<dbReference type="AlphaFoldDB" id="A0A4Y7LDV6"/>
<accession>A0A4Y7LDV6</accession>
<dbReference type="STRING" id="3469.A0A4Y7LDV6"/>
<dbReference type="Proteomes" id="UP000316621">
    <property type="component" value="Chromosome 11"/>
</dbReference>
<protein>
    <submittedName>
        <fullName evidence="1">Uncharacterized protein</fullName>
    </submittedName>
</protein>
<feature type="non-terminal residue" evidence="1">
    <location>
        <position position="182"/>
    </location>
</feature>
<name>A0A4Y7LDV6_PAPSO</name>